<evidence type="ECO:0000259" key="2">
    <source>
        <dbReference type="Pfam" id="PF02953"/>
    </source>
</evidence>
<evidence type="ECO:0000313" key="4">
    <source>
        <dbReference type="Proteomes" id="UP000039865"/>
    </source>
</evidence>
<comment type="subcellular location">
    <subcellularLocation>
        <location evidence="1">Mitochondrion inner membrane</location>
        <topology evidence="1">Peripheral membrane protein</topology>
        <orientation evidence="1">Intermembrane side</orientation>
    </subcellularLocation>
</comment>
<accession>A0A078ACZ7</accession>
<dbReference type="OrthoDB" id="10296109at2759"/>
<keyword evidence="1" id="KW-0143">Chaperone</keyword>
<comment type="function">
    <text evidence="1">Mitochondrial intermembrane chaperone that participates in the import and insertion of some multi-pass transmembrane proteins into the mitochondrial inner membrane. Also required for the transfer of beta-barrel precursors from the TOM complex to the sorting and assembly machinery (SAM complex) of the outer membrane. Acts as a chaperone-like protein that protects the hydrophobic precursors from aggregation and guide them through the mitochondrial intermembrane space.</text>
</comment>
<evidence type="ECO:0000256" key="1">
    <source>
        <dbReference type="RuleBase" id="RU367043"/>
    </source>
</evidence>
<name>A0A078ACZ7_STYLE</name>
<keyword evidence="1" id="KW-1015">Disulfide bond</keyword>
<proteinExistence type="inferred from homology"/>
<dbReference type="SUPFAM" id="SSF144122">
    <property type="entry name" value="Tim10-like"/>
    <property type="match status" value="1"/>
</dbReference>
<dbReference type="Proteomes" id="UP000039865">
    <property type="component" value="Unassembled WGS sequence"/>
</dbReference>
<keyword evidence="1" id="KW-0496">Mitochondrion</keyword>
<keyword evidence="1" id="KW-0813">Transport</keyword>
<dbReference type="InParanoid" id="A0A078ACZ7"/>
<protein>
    <recommendedName>
        <fullName evidence="1">Mitochondrial import inner membrane translocase subunit</fullName>
    </recommendedName>
</protein>
<dbReference type="Gene3D" id="1.10.287.810">
    <property type="entry name" value="Mitochondrial import inner membrane translocase subunit tim13 like domains"/>
    <property type="match status" value="1"/>
</dbReference>
<keyword evidence="1" id="KW-0472">Membrane</keyword>
<dbReference type="InterPro" id="IPR004217">
    <property type="entry name" value="Tim10-like"/>
</dbReference>
<gene>
    <name evidence="3" type="primary">Contig7261.g7764</name>
    <name evidence="3" type="ORF">STYLEM_9090</name>
</gene>
<dbReference type="GO" id="GO:0005743">
    <property type="term" value="C:mitochondrial inner membrane"/>
    <property type="evidence" value="ECO:0007669"/>
    <property type="project" value="UniProtKB-SubCell"/>
</dbReference>
<dbReference type="GO" id="GO:0015031">
    <property type="term" value="P:protein transport"/>
    <property type="evidence" value="ECO:0007669"/>
    <property type="project" value="UniProtKB-KW"/>
</dbReference>
<sequence length="68" mass="7665">MDRAAAEANIALMSKMLSICREKTVKKTHSTDQLSADEKRQFQNCVLKFFETPNHVMSALNSMQGGFQ</sequence>
<dbReference type="Pfam" id="PF02953">
    <property type="entry name" value="zf-Tim10_DDP"/>
    <property type="match status" value="1"/>
</dbReference>
<comment type="domain">
    <text evidence="1">The twin CX3C motif contains 4 conserved Cys residues that form 2 disulfide bonds in the mitochondrial intermembrane space.</text>
</comment>
<keyword evidence="1" id="KW-0811">Translocation</keyword>
<keyword evidence="4" id="KW-1185">Reference proteome</keyword>
<dbReference type="AlphaFoldDB" id="A0A078ACZ7"/>
<comment type="subunit">
    <text evidence="1">Heterohexamer.</text>
</comment>
<evidence type="ECO:0000313" key="3">
    <source>
        <dbReference type="EMBL" id="CDW80094.1"/>
    </source>
</evidence>
<keyword evidence="1" id="KW-0999">Mitochondrion inner membrane</keyword>
<keyword evidence="1" id="KW-0653">Protein transport</keyword>
<reference evidence="3 4" key="1">
    <citation type="submission" date="2014-06" db="EMBL/GenBank/DDBJ databases">
        <authorList>
            <person name="Swart Estienne"/>
        </authorList>
    </citation>
    <scope>NUCLEOTIDE SEQUENCE [LARGE SCALE GENOMIC DNA]</scope>
    <source>
        <strain evidence="3 4">130c</strain>
    </source>
</reference>
<dbReference type="InterPro" id="IPR035427">
    <property type="entry name" value="Tim10-like_dom_sf"/>
</dbReference>
<feature type="domain" description="Tim10-like" evidence="2">
    <location>
        <begin position="11"/>
        <end position="61"/>
    </location>
</feature>
<dbReference type="EMBL" id="CCKQ01008632">
    <property type="protein sequence ID" value="CDW80094.1"/>
    <property type="molecule type" value="Genomic_DNA"/>
</dbReference>
<comment type="similarity">
    <text evidence="1">Belongs to the small Tim family.</text>
</comment>
<organism evidence="3 4">
    <name type="scientific">Stylonychia lemnae</name>
    <name type="common">Ciliate</name>
    <dbReference type="NCBI Taxonomy" id="5949"/>
    <lineage>
        <taxon>Eukaryota</taxon>
        <taxon>Sar</taxon>
        <taxon>Alveolata</taxon>
        <taxon>Ciliophora</taxon>
        <taxon>Intramacronucleata</taxon>
        <taxon>Spirotrichea</taxon>
        <taxon>Stichotrichia</taxon>
        <taxon>Sporadotrichida</taxon>
        <taxon>Oxytrichidae</taxon>
        <taxon>Stylonychinae</taxon>
        <taxon>Stylonychia</taxon>
    </lineage>
</organism>